<dbReference type="SMART" id="SM00181">
    <property type="entry name" value="EGF"/>
    <property type="match status" value="6"/>
</dbReference>
<feature type="domain" description="EGF-like" evidence="3">
    <location>
        <begin position="570"/>
        <end position="605"/>
    </location>
</feature>
<evidence type="ECO:0000256" key="2">
    <source>
        <dbReference type="SAM" id="SignalP"/>
    </source>
</evidence>
<feature type="compositionally biased region" description="Polar residues" evidence="1">
    <location>
        <begin position="452"/>
        <end position="466"/>
    </location>
</feature>
<name>A0A0N0PEK0_PAPMA</name>
<keyword evidence="2" id="KW-0732">Signal</keyword>
<dbReference type="Gene3D" id="2.10.25.10">
    <property type="entry name" value="Laminin"/>
    <property type="match status" value="4"/>
</dbReference>
<feature type="compositionally biased region" description="Low complexity" evidence="1">
    <location>
        <begin position="286"/>
        <end position="318"/>
    </location>
</feature>
<dbReference type="InterPro" id="IPR053255">
    <property type="entry name" value="EGF-like_domain"/>
</dbReference>
<evidence type="ECO:0000313" key="4">
    <source>
        <dbReference type="EMBL" id="KPJ19253.1"/>
    </source>
</evidence>
<keyword evidence="5" id="KW-1185">Reference proteome</keyword>
<dbReference type="AlphaFoldDB" id="A0A0N0PEK0"/>
<organism evidence="4 5">
    <name type="scientific">Papilio machaon</name>
    <name type="common">Old World swallowtail butterfly</name>
    <dbReference type="NCBI Taxonomy" id="76193"/>
    <lineage>
        <taxon>Eukaryota</taxon>
        <taxon>Metazoa</taxon>
        <taxon>Ecdysozoa</taxon>
        <taxon>Arthropoda</taxon>
        <taxon>Hexapoda</taxon>
        <taxon>Insecta</taxon>
        <taxon>Pterygota</taxon>
        <taxon>Neoptera</taxon>
        <taxon>Endopterygota</taxon>
        <taxon>Lepidoptera</taxon>
        <taxon>Glossata</taxon>
        <taxon>Ditrysia</taxon>
        <taxon>Papilionoidea</taxon>
        <taxon>Papilionidae</taxon>
        <taxon>Papilioninae</taxon>
        <taxon>Papilio</taxon>
    </lineage>
</organism>
<feature type="compositionally biased region" description="Low complexity" evidence="1">
    <location>
        <begin position="334"/>
        <end position="374"/>
    </location>
</feature>
<evidence type="ECO:0000256" key="1">
    <source>
        <dbReference type="SAM" id="MobiDB-lite"/>
    </source>
</evidence>
<evidence type="ECO:0000259" key="3">
    <source>
        <dbReference type="SMART" id="SM00181"/>
    </source>
</evidence>
<dbReference type="InParanoid" id="A0A0N0PEK0"/>
<dbReference type="EMBL" id="KQ459934">
    <property type="protein sequence ID" value="KPJ19253.1"/>
    <property type="molecule type" value="Genomic_DNA"/>
</dbReference>
<accession>A0A0N0PEK0</accession>
<dbReference type="PANTHER" id="PTHR24047">
    <property type="entry name" value="FI01909P-RELATED"/>
    <property type="match status" value="1"/>
</dbReference>
<feature type="signal peptide" evidence="2">
    <location>
        <begin position="1"/>
        <end position="19"/>
    </location>
</feature>
<feature type="chain" id="PRO_5005857267" evidence="2">
    <location>
        <begin position="20"/>
        <end position="681"/>
    </location>
</feature>
<feature type="compositionally biased region" description="Low complexity" evidence="1">
    <location>
        <begin position="496"/>
        <end position="509"/>
    </location>
</feature>
<feature type="domain" description="EGF-like" evidence="3">
    <location>
        <begin position="216"/>
        <end position="246"/>
    </location>
</feature>
<feature type="compositionally biased region" description="Low complexity" evidence="1">
    <location>
        <begin position="395"/>
        <end position="432"/>
    </location>
</feature>
<gene>
    <name evidence="4" type="ORF">RR48_02460</name>
</gene>
<sequence>MLFYASVALLACLGAFSDAQYVKTVKGGHGGGGHQYYAGDNLVKYFGNRTQHGYELTSPVNYDVGVCYIEVPTASLVMDQAHVPAGNGSRPNLSRIKSCCRGYVRNIYNSRLCDPVCSQECVNALCTAPDTCTCFPDHVKNVAGFCIPTCPIGCQNGHCSGGECICKEGYKLDVDSKYCLPDCKENCGGIGNCTAPNTCECKTGYQATAQGSCKPTCNLCRDGDCVAPNECRCHQGFVKDDKGQCIPQCDQGCGSNGRCIAPNVCAFAATDSSTIRPGVLNQHGQYPNQPGYHPGHYPGQPGYPYQPGYRPGQQPNRPDQSNNLPNHTGIHPDQQGQYPGQSGQYPNQPGYRPGQQPNQPGYQQGQKPNQPGYQIGQQTNQSALYPDRPGQYPSQPGQHPNQYPNQPGQYPNQPGQYPNQPGQYPNQPGQYPDQSSQYPTQSRLYPNLPGQPGQTLNQTDRPNQPDQYPYQGGHHSTRPDQHSNLPDINGPRDHPNQYPNQPNQYPYQPGYHQSNQYPIKPGQFQPQPGPYPFQPGQSPNQNMYTFYPGQDNRSLYPDSQHSPDSDVQVMCSVSCINGYCVEGNRCGCNRGYILDKEDPTGTRCIPHCPGGCPNGVCSGPNFCICNMGYYKDHSVKGKAVCIKRIREVDKGGSAGISIGLIVLDISVAGILAGTSDLIGLL</sequence>
<feature type="domain" description="EGF-like" evidence="3">
    <location>
        <begin position="182"/>
        <end position="214"/>
    </location>
</feature>
<feature type="region of interest" description="Disordered" evidence="1">
    <location>
        <begin position="276"/>
        <end position="539"/>
    </location>
</feature>
<proteinExistence type="predicted"/>
<evidence type="ECO:0000313" key="5">
    <source>
        <dbReference type="Proteomes" id="UP000053240"/>
    </source>
</evidence>
<dbReference type="InterPro" id="IPR000742">
    <property type="entry name" value="EGF"/>
</dbReference>
<feature type="compositionally biased region" description="Polar residues" evidence="1">
    <location>
        <begin position="433"/>
        <end position="444"/>
    </location>
</feature>
<feature type="domain" description="EGF-like" evidence="3">
    <location>
        <begin position="149"/>
        <end position="180"/>
    </location>
</feature>
<dbReference type="Proteomes" id="UP000053240">
    <property type="component" value="Unassembled WGS sequence"/>
</dbReference>
<feature type="domain" description="EGF-like" evidence="3">
    <location>
        <begin position="607"/>
        <end position="642"/>
    </location>
</feature>
<reference evidence="4 5" key="1">
    <citation type="journal article" date="2015" name="Nat. Commun.">
        <title>Outbred genome sequencing and CRISPR/Cas9 gene editing in butterflies.</title>
        <authorList>
            <person name="Li X."/>
            <person name="Fan D."/>
            <person name="Zhang W."/>
            <person name="Liu G."/>
            <person name="Zhang L."/>
            <person name="Zhao L."/>
            <person name="Fang X."/>
            <person name="Chen L."/>
            <person name="Dong Y."/>
            <person name="Chen Y."/>
            <person name="Ding Y."/>
            <person name="Zhao R."/>
            <person name="Feng M."/>
            <person name="Zhu Y."/>
            <person name="Feng Y."/>
            <person name="Jiang X."/>
            <person name="Zhu D."/>
            <person name="Xiang H."/>
            <person name="Feng X."/>
            <person name="Li S."/>
            <person name="Wang J."/>
            <person name="Zhang G."/>
            <person name="Kronforst M.R."/>
            <person name="Wang W."/>
        </authorList>
    </citation>
    <scope>NUCLEOTIDE SEQUENCE [LARGE SCALE GENOMIC DNA]</scope>
    <source>
        <strain evidence="4">Ya'a_city_454_Pm</strain>
        <tissue evidence="4">Whole body</tissue>
    </source>
</reference>
<dbReference type="PANTHER" id="PTHR24047:SF32">
    <property type="entry name" value="FI01909P-RELATED"/>
    <property type="match status" value="1"/>
</dbReference>
<feature type="domain" description="EGF-like" evidence="3">
    <location>
        <begin position="116"/>
        <end position="147"/>
    </location>
</feature>
<protein>
    <submittedName>
        <fullName evidence="4">Putative surface protein bspA-like</fullName>
    </submittedName>
</protein>